<reference evidence="8" key="1">
    <citation type="journal article" date="2019" name="Int. J. Syst. Evol. Microbiol.">
        <title>The Global Catalogue of Microorganisms (GCM) 10K type strain sequencing project: providing services to taxonomists for standard genome sequencing and annotation.</title>
        <authorList>
            <consortium name="The Broad Institute Genomics Platform"/>
            <consortium name="The Broad Institute Genome Sequencing Center for Infectious Disease"/>
            <person name="Wu L."/>
            <person name="Ma J."/>
        </authorList>
    </citation>
    <scope>NUCLEOTIDE SEQUENCE [LARGE SCALE GENOMIC DNA]</scope>
    <source>
        <strain evidence="8">KCTC 62192</strain>
    </source>
</reference>
<dbReference type="RefSeq" id="WP_377833257.1">
    <property type="nucleotide sequence ID" value="NZ_JBHRSK010000007.1"/>
</dbReference>
<protein>
    <submittedName>
        <fullName evidence="7">FAD-dependent oxidoreductase</fullName>
    </submittedName>
</protein>
<evidence type="ECO:0000256" key="5">
    <source>
        <dbReference type="ARBA" id="ARBA00023002"/>
    </source>
</evidence>
<evidence type="ECO:0000256" key="4">
    <source>
        <dbReference type="ARBA" id="ARBA00022827"/>
    </source>
</evidence>
<dbReference type="PANTHER" id="PTHR42973:SF39">
    <property type="entry name" value="FAD-BINDING PCMH-TYPE DOMAIN-CONTAINING PROTEIN"/>
    <property type="match status" value="1"/>
</dbReference>
<dbReference type="Proteomes" id="UP001595443">
    <property type="component" value="Unassembled WGS sequence"/>
</dbReference>
<comment type="cofactor">
    <cofactor evidence="1">
        <name>FAD</name>
        <dbReference type="ChEBI" id="CHEBI:57692"/>
    </cofactor>
</comment>
<dbReference type="Pfam" id="PF08031">
    <property type="entry name" value="BBE"/>
    <property type="match status" value="1"/>
</dbReference>
<dbReference type="InterPro" id="IPR006093">
    <property type="entry name" value="Oxy_OxRdtase_FAD_BS"/>
</dbReference>
<dbReference type="PANTHER" id="PTHR42973">
    <property type="entry name" value="BINDING OXIDOREDUCTASE, PUTATIVE (AFU_ORTHOLOGUE AFUA_1G17690)-RELATED"/>
    <property type="match status" value="1"/>
</dbReference>
<keyword evidence="8" id="KW-1185">Reference proteome</keyword>
<dbReference type="SUPFAM" id="SSF56176">
    <property type="entry name" value="FAD-binding/transporter-associated domain-like"/>
    <property type="match status" value="1"/>
</dbReference>
<sequence>MIWYDSHARTVSQRLARWQARDEPAPGLPLDQAIALQLRIIGDVVLPGDPDYDRDRMLSNPRFDHFPKVIVYCVAESDVRSCLELARAAGLAVVVRSGGHSTGGFSSEFGMLLDVSRMNDVHVDPATCTARAGPGTQFRKFNAKLESYKLHTPGGACPDVCVGGYMQGGGYGFTARIFGMNCDQVESVRVMLADGRIVHADREVNRDLFWAVRGGTGSNFGVLLEASYRLYEGCDFSGFSIRWMIDSDAGRRDAAAALDWLQRNFMRTGAPAELGYQVIWVFEGPEDGPKRPQILMRGMYRGPLEALEAVLALVLALAGAEMQALYPPQPYTQLNETLLTQPYEVPEFPADMTPMPPPEAKLSRYIGRPVGADGWQGLMEYFCASPSPYTTADMEIYGGAIGAVRNGANAFLHRDADFDLFLDVFWTTAAEEKEMLAYIDGWEAAVAPHWDGEVYQNYPRPVDPDFGRNYWGDFYPALRAVKSKYDPFGLFRYPQSIAPLVDGETPPDLDGLKEAIVDVH</sequence>
<evidence type="ECO:0000313" key="7">
    <source>
        <dbReference type="EMBL" id="MFC2968557.1"/>
    </source>
</evidence>
<dbReference type="InterPro" id="IPR016169">
    <property type="entry name" value="FAD-bd_PCMH_sub2"/>
</dbReference>
<evidence type="ECO:0000256" key="1">
    <source>
        <dbReference type="ARBA" id="ARBA00001974"/>
    </source>
</evidence>
<evidence type="ECO:0000256" key="2">
    <source>
        <dbReference type="ARBA" id="ARBA00005466"/>
    </source>
</evidence>
<keyword evidence="5" id="KW-0560">Oxidoreductase</keyword>
<evidence type="ECO:0000313" key="8">
    <source>
        <dbReference type="Proteomes" id="UP001595443"/>
    </source>
</evidence>
<evidence type="ECO:0000256" key="3">
    <source>
        <dbReference type="ARBA" id="ARBA00022630"/>
    </source>
</evidence>
<keyword evidence="4" id="KW-0274">FAD</keyword>
<dbReference type="Gene3D" id="3.30.465.10">
    <property type="match status" value="1"/>
</dbReference>
<dbReference type="PROSITE" id="PS00862">
    <property type="entry name" value="OX2_COVAL_FAD"/>
    <property type="match status" value="1"/>
</dbReference>
<organism evidence="7 8">
    <name type="scientific">Acidimangrovimonas pyrenivorans</name>
    <dbReference type="NCBI Taxonomy" id="2030798"/>
    <lineage>
        <taxon>Bacteria</taxon>
        <taxon>Pseudomonadati</taxon>
        <taxon>Pseudomonadota</taxon>
        <taxon>Alphaproteobacteria</taxon>
        <taxon>Rhodobacterales</taxon>
        <taxon>Paracoccaceae</taxon>
        <taxon>Acidimangrovimonas</taxon>
    </lineage>
</organism>
<accession>A0ABV7AHU7</accession>
<dbReference type="PROSITE" id="PS51387">
    <property type="entry name" value="FAD_PCMH"/>
    <property type="match status" value="1"/>
</dbReference>
<dbReference type="EMBL" id="JBHRSK010000007">
    <property type="protein sequence ID" value="MFC2968557.1"/>
    <property type="molecule type" value="Genomic_DNA"/>
</dbReference>
<evidence type="ECO:0000259" key="6">
    <source>
        <dbReference type="PROSITE" id="PS51387"/>
    </source>
</evidence>
<dbReference type="Gene3D" id="3.40.462.20">
    <property type="match status" value="1"/>
</dbReference>
<gene>
    <name evidence="7" type="ORF">ACFOES_10665</name>
</gene>
<dbReference type="InterPro" id="IPR006094">
    <property type="entry name" value="Oxid_FAD_bind_N"/>
</dbReference>
<name>A0ABV7AHU7_9RHOB</name>
<proteinExistence type="inferred from homology"/>
<dbReference type="Pfam" id="PF01565">
    <property type="entry name" value="FAD_binding_4"/>
    <property type="match status" value="1"/>
</dbReference>
<dbReference type="InterPro" id="IPR012951">
    <property type="entry name" value="BBE"/>
</dbReference>
<dbReference type="InterPro" id="IPR036318">
    <property type="entry name" value="FAD-bd_PCMH-like_sf"/>
</dbReference>
<keyword evidence="3" id="KW-0285">Flavoprotein</keyword>
<dbReference type="InterPro" id="IPR050416">
    <property type="entry name" value="FAD-linked_Oxidoreductase"/>
</dbReference>
<dbReference type="InterPro" id="IPR016166">
    <property type="entry name" value="FAD-bd_PCMH"/>
</dbReference>
<comment type="caution">
    <text evidence="7">The sequence shown here is derived from an EMBL/GenBank/DDBJ whole genome shotgun (WGS) entry which is preliminary data.</text>
</comment>
<comment type="similarity">
    <text evidence="2">Belongs to the oxygen-dependent FAD-linked oxidoreductase family.</text>
</comment>
<feature type="domain" description="FAD-binding PCMH-type" evidence="6">
    <location>
        <begin position="63"/>
        <end position="233"/>
    </location>
</feature>